<feature type="domain" description="LysM" evidence="1">
    <location>
        <begin position="6"/>
        <end position="57"/>
    </location>
</feature>
<dbReference type="EMBL" id="JAPDHV010000003">
    <property type="protein sequence ID" value="MCW3161470.1"/>
    <property type="molecule type" value="Genomic_DNA"/>
</dbReference>
<dbReference type="CDD" id="cd00118">
    <property type="entry name" value="LysM"/>
    <property type="match status" value="1"/>
</dbReference>
<accession>A0ABT3HP50</accession>
<reference evidence="2" key="1">
    <citation type="submission" date="2022-10" db="EMBL/GenBank/DDBJ databases">
        <title>Chryseobacterium babae sp. nov. isolated from the gut of the beetle Oryctes rhinoceros, and Chryseobacterium kimseyorum sp. nov., isolated from a stick insect rearing cage.</title>
        <authorList>
            <person name="Shelomi M."/>
            <person name="Han C.-J."/>
            <person name="Chen W.-M."/>
            <person name="Chen H.-K."/>
            <person name="Liaw S.-J."/>
            <person name="Muhle E."/>
            <person name="Clermont D."/>
        </authorList>
    </citation>
    <scope>NUCLEOTIDE SEQUENCE</scope>
    <source>
        <strain evidence="2">WLa1L2M3</strain>
    </source>
</reference>
<dbReference type="Proteomes" id="UP001163719">
    <property type="component" value="Unassembled WGS sequence"/>
</dbReference>
<dbReference type="InterPro" id="IPR036779">
    <property type="entry name" value="LysM_dom_sf"/>
</dbReference>
<evidence type="ECO:0000313" key="2">
    <source>
        <dbReference type="EMBL" id="MCW3161470.1"/>
    </source>
</evidence>
<evidence type="ECO:0000313" key="3">
    <source>
        <dbReference type="Proteomes" id="UP001163719"/>
    </source>
</evidence>
<dbReference type="InterPro" id="IPR018392">
    <property type="entry name" value="LysM"/>
</dbReference>
<keyword evidence="3" id="KW-1185">Reference proteome</keyword>
<name>A0ABT3HP50_9FLAO</name>
<evidence type="ECO:0000259" key="1">
    <source>
        <dbReference type="PROSITE" id="PS51782"/>
    </source>
</evidence>
<sequence>MSISISTYQVKAGDTLESVAEQLGISTEYLKRYHNTYCDLKNLIGTNLIGIHEIMLPPREKIAEFKENQKQISARSNLPSVYLNKDFYAYNYEASERFEQAGKEDLKVNYLVSIKSQELKDKGFVVEMKTSEFEKQDESPDDKISMLSLACMESISPVAFSVPAQGKIKGFYDYQALVKKFESKRPDLESFFVGEINKNYIDKFGTSIKNEEYLLKQFCSSLLYQVLFPEMDWFRRQKEWEGKFYVIPNSFSVKCRFHTEHNFESSDDVEIFIGGKIEDDCSLQELLKGVKLEEPSENTITGEIELRYTTSKETKRLKKIEASIILLHQEELYLKHDLTLTEKEEKKIRKFSTLVEE</sequence>
<organism evidence="2 3">
    <name type="scientific">Chryseobacterium oryctis</name>
    <dbReference type="NCBI Taxonomy" id="2952618"/>
    <lineage>
        <taxon>Bacteria</taxon>
        <taxon>Pseudomonadati</taxon>
        <taxon>Bacteroidota</taxon>
        <taxon>Flavobacteriia</taxon>
        <taxon>Flavobacteriales</taxon>
        <taxon>Weeksellaceae</taxon>
        <taxon>Chryseobacterium group</taxon>
        <taxon>Chryseobacterium</taxon>
    </lineage>
</organism>
<proteinExistence type="predicted"/>
<dbReference type="RefSeq" id="WP_264743410.1">
    <property type="nucleotide sequence ID" value="NZ_JAPDHV010000003.1"/>
</dbReference>
<dbReference type="Gene3D" id="3.10.350.10">
    <property type="entry name" value="LysM domain"/>
    <property type="match status" value="1"/>
</dbReference>
<comment type="caution">
    <text evidence="2">The sequence shown here is derived from an EMBL/GenBank/DDBJ whole genome shotgun (WGS) entry which is preliminary data.</text>
</comment>
<dbReference type="PROSITE" id="PS51782">
    <property type="entry name" value="LYSM"/>
    <property type="match status" value="1"/>
</dbReference>
<protein>
    <submittedName>
        <fullName evidence="2">LysM peptidoglycan-binding domain-containing protein</fullName>
    </submittedName>
</protein>
<gene>
    <name evidence="2" type="ORF">OH806_09365</name>
</gene>